<name>A0ACB6ZU40_THEGA</name>
<reference evidence="1" key="2">
    <citation type="journal article" date="2020" name="Nat. Commun.">
        <title>Large-scale genome sequencing of mycorrhizal fungi provides insights into the early evolution of symbiotic traits.</title>
        <authorList>
            <person name="Miyauchi S."/>
            <person name="Kiss E."/>
            <person name="Kuo A."/>
            <person name="Drula E."/>
            <person name="Kohler A."/>
            <person name="Sanchez-Garcia M."/>
            <person name="Morin E."/>
            <person name="Andreopoulos B."/>
            <person name="Barry K.W."/>
            <person name="Bonito G."/>
            <person name="Buee M."/>
            <person name="Carver A."/>
            <person name="Chen C."/>
            <person name="Cichocki N."/>
            <person name="Clum A."/>
            <person name="Culley D."/>
            <person name="Crous P.W."/>
            <person name="Fauchery L."/>
            <person name="Girlanda M."/>
            <person name="Hayes R.D."/>
            <person name="Keri Z."/>
            <person name="LaButti K."/>
            <person name="Lipzen A."/>
            <person name="Lombard V."/>
            <person name="Magnuson J."/>
            <person name="Maillard F."/>
            <person name="Murat C."/>
            <person name="Nolan M."/>
            <person name="Ohm R.A."/>
            <person name="Pangilinan J."/>
            <person name="Pereira M.F."/>
            <person name="Perotto S."/>
            <person name="Peter M."/>
            <person name="Pfister S."/>
            <person name="Riley R."/>
            <person name="Sitrit Y."/>
            <person name="Stielow J.B."/>
            <person name="Szollosi G."/>
            <person name="Zifcakova L."/>
            <person name="Stursova M."/>
            <person name="Spatafora J.W."/>
            <person name="Tedersoo L."/>
            <person name="Vaario L.M."/>
            <person name="Yamada A."/>
            <person name="Yan M."/>
            <person name="Wang P."/>
            <person name="Xu J."/>
            <person name="Bruns T."/>
            <person name="Baldrian P."/>
            <person name="Vilgalys R."/>
            <person name="Dunand C."/>
            <person name="Henrissat B."/>
            <person name="Grigoriev I.V."/>
            <person name="Hibbett D."/>
            <person name="Nagy L.G."/>
            <person name="Martin F.M."/>
        </authorList>
    </citation>
    <scope>NUCLEOTIDE SEQUENCE</scope>
    <source>
        <strain evidence="1">P2</strain>
    </source>
</reference>
<organism evidence="1 2">
    <name type="scientific">Thelephora ganbajun</name>
    <name type="common">Ganba fungus</name>
    <dbReference type="NCBI Taxonomy" id="370292"/>
    <lineage>
        <taxon>Eukaryota</taxon>
        <taxon>Fungi</taxon>
        <taxon>Dikarya</taxon>
        <taxon>Basidiomycota</taxon>
        <taxon>Agaricomycotina</taxon>
        <taxon>Agaricomycetes</taxon>
        <taxon>Thelephorales</taxon>
        <taxon>Thelephoraceae</taxon>
        <taxon>Thelephora</taxon>
    </lineage>
</organism>
<comment type="caution">
    <text evidence="1">The sequence shown here is derived from an EMBL/GenBank/DDBJ whole genome shotgun (WGS) entry which is preliminary data.</text>
</comment>
<accession>A0ACB6ZU40</accession>
<dbReference type="EMBL" id="MU117965">
    <property type="protein sequence ID" value="KAF9653162.1"/>
    <property type="molecule type" value="Genomic_DNA"/>
</dbReference>
<protein>
    <submittedName>
        <fullName evidence="1">Uncharacterized protein</fullName>
    </submittedName>
</protein>
<evidence type="ECO:0000313" key="1">
    <source>
        <dbReference type="EMBL" id="KAF9653162.1"/>
    </source>
</evidence>
<keyword evidence="2" id="KW-1185">Reference proteome</keyword>
<sequence length="403" mass="43872">MALVIYNPAGGDGTTKQFIEDRVLPLLKTNDVPIAKIVETEYVGHAGVVAFEFVDSTISGPLDIIIASGDGTIHEIISTIALAPSYKNRSPSSPAQVNLVLVPCGTANALYSSLFLPKPDDDPVQYKLQGIHAFIKKTKRVLLTLAITDILTPPKGKGSAPVREKPTVSAVVTSTALHASILHDSEVLRAEIPSIERFKVAAHQNITRWYSGCAKLFPSKSTGVVEIWNPFDKEFVPHAESDEDDPYVDIDGPFAYFLSTVNVDRLEPAFQITPLVTAEPRTGAFLDIVVIRPYRDVSLGGLEAEEERKRFAEKLGEVLRAVYQSGNHINLRYDSAGKVVSEGEGELVVEYFRCGGWEWIPDIEDEKAHLLCNDGHISTIPKGGKVKTMAAAASGESGFIVYV</sequence>
<proteinExistence type="predicted"/>
<gene>
    <name evidence="1" type="ORF">BDM02DRAFT_3087768</name>
</gene>
<dbReference type="Proteomes" id="UP000886501">
    <property type="component" value="Unassembled WGS sequence"/>
</dbReference>
<evidence type="ECO:0000313" key="2">
    <source>
        <dbReference type="Proteomes" id="UP000886501"/>
    </source>
</evidence>
<reference evidence="1" key="1">
    <citation type="submission" date="2019-10" db="EMBL/GenBank/DDBJ databases">
        <authorList>
            <consortium name="DOE Joint Genome Institute"/>
            <person name="Kuo A."/>
            <person name="Miyauchi S."/>
            <person name="Kiss E."/>
            <person name="Drula E."/>
            <person name="Kohler A."/>
            <person name="Sanchez-Garcia M."/>
            <person name="Andreopoulos B."/>
            <person name="Barry K.W."/>
            <person name="Bonito G."/>
            <person name="Buee M."/>
            <person name="Carver A."/>
            <person name="Chen C."/>
            <person name="Cichocki N."/>
            <person name="Clum A."/>
            <person name="Culley D."/>
            <person name="Crous P.W."/>
            <person name="Fauchery L."/>
            <person name="Girlanda M."/>
            <person name="Hayes R."/>
            <person name="Keri Z."/>
            <person name="Labutti K."/>
            <person name="Lipzen A."/>
            <person name="Lombard V."/>
            <person name="Magnuson J."/>
            <person name="Maillard F."/>
            <person name="Morin E."/>
            <person name="Murat C."/>
            <person name="Nolan M."/>
            <person name="Ohm R."/>
            <person name="Pangilinan J."/>
            <person name="Pereira M."/>
            <person name="Perotto S."/>
            <person name="Peter M."/>
            <person name="Riley R."/>
            <person name="Sitrit Y."/>
            <person name="Stielow B."/>
            <person name="Szollosi G."/>
            <person name="Zifcakova L."/>
            <person name="Stursova M."/>
            <person name="Spatafora J.W."/>
            <person name="Tedersoo L."/>
            <person name="Vaario L.-M."/>
            <person name="Yamada A."/>
            <person name="Yan M."/>
            <person name="Wang P."/>
            <person name="Xu J."/>
            <person name="Bruns T."/>
            <person name="Baldrian P."/>
            <person name="Vilgalys R."/>
            <person name="Henrissat B."/>
            <person name="Grigoriev I.V."/>
            <person name="Hibbett D."/>
            <person name="Nagy L.G."/>
            <person name="Martin F.M."/>
        </authorList>
    </citation>
    <scope>NUCLEOTIDE SEQUENCE</scope>
    <source>
        <strain evidence="1">P2</strain>
    </source>
</reference>